<sequence length="88" mass="9624">MEREGGMRGQQGNLTLIGQHQEIGGKAKIAVVESVGVADSCDNKNAITKSISYMQNERYYANPKLESGLGQQRSSVIKLQTFGFLCLM</sequence>
<keyword evidence="2" id="KW-1185">Reference proteome</keyword>
<evidence type="ECO:0000313" key="2">
    <source>
        <dbReference type="Proteomes" id="UP000886520"/>
    </source>
</evidence>
<dbReference type="Proteomes" id="UP000886520">
    <property type="component" value="Chromosome 1"/>
</dbReference>
<proteinExistence type="predicted"/>
<evidence type="ECO:0000313" key="1">
    <source>
        <dbReference type="EMBL" id="KAI5083867.1"/>
    </source>
</evidence>
<accession>A0A9D4VCT1</accession>
<reference evidence="1" key="1">
    <citation type="submission" date="2021-01" db="EMBL/GenBank/DDBJ databases">
        <title>Adiantum capillus-veneris genome.</title>
        <authorList>
            <person name="Fang Y."/>
            <person name="Liao Q."/>
        </authorList>
    </citation>
    <scope>NUCLEOTIDE SEQUENCE</scope>
    <source>
        <strain evidence="1">H3</strain>
        <tissue evidence="1">Leaf</tissue>
    </source>
</reference>
<dbReference type="EMBL" id="JABFUD020000001">
    <property type="protein sequence ID" value="KAI5083867.1"/>
    <property type="molecule type" value="Genomic_DNA"/>
</dbReference>
<organism evidence="1 2">
    <name type="scientific">Adiantum capillus-veneris</name>
    <name type="common">Maidenhair fern</name>
    <dbReference type="NCBI Taxonomy" id="13818"/>
    <lineage>
        <taxon>Eukaryota</taxon>
        <taxon>Viridiplantae</taxon>
        <taxon>Streptophyta</taxon>
        <taxon>Embryophyta</taxon>
        <taxon>Tracheophyta</taxon>
        <taxon>Polypodiopsida</taxon>
        <taxon>Polypodiidae</taxon>
        <taxon>Polypodiales</taxon>
        <taxon>Pteridineae</taxon>
        <taxon>Pteridaceae</taxon>
        <taxon>Vittarioideae</taxon>
        <taxon>Adiantum</taxon>
    </lineage>
</organism>
<name>A0A9D4VCT1_ADICA</name>
<gene>
    <name evidence="1" type="ORF">GOP47_0000036</name>
</gene>
<dbReference type="AlphaFoldDB" id="A0A9D4VCT1"/>
<protein>
    <submittedName>
        <fullName evidence="1">Uncharacterized protein</fullName>
    </submittedName>
</protein>
<comment type="caution">
    <text evidence="1">The sequence shown here is derived from an EMBL/GenBank/DDBJ whole genome shotgun (WGS) entry which is preliminary data.</text>
</comment>